<dbReference type="STRING" id="593750.Metfor_0969"/>
<dbReference type="HOGENOM" id="CLU_072733_0_0_2"/>
<dbReference type="EMBL" id="CP003167">
    <property type="protein sequence ID" value="AGB02022.1"/>
    <property type="molecule type" value="Genomic_DNA"/>
</dbReference>
<sequence>MLPVRLRDFIEDRDGWLYAVSTYDNTDRIGCVLRYVPEESGARVHPSGRRYTKYDFEEAYAHIAQHKPEYAGLLHRVPYEDVNRILKPDQEINRIAAAHPRVRKLVSLFAQPPGTVGCTGSLLCDLANESSDIDMVVYGKNWFSAQALVRQGILDGKIEGLSEAMWRKVYEKRKPEIPYDSFVLHEQRKWNRGQIEGTYFDILYTRSYDEIKSATSGRGTVLGKATIEAKVIDASLAFDNPAVYEVEHESVSRVLSFTHTYSGQALAGEIIEACGVLEEHGSEQWLVVGTTREARGEYIVSKTLLES</sequence>
<organism evidence="2 3">
    <name type="scientific">Methanoregula formicica (strain DSM 22288 / NBRC 105244 / SMSP)</name>
    <dbReference type="NCBI Taxonomy" id="593750"/>
    <lineage>
        <taxon>Archaea</taxon>
        <taxon>Methanobacteriati</taxon>
        <taxon>Methanobacteriota</taxon>
        <taxon>Stenosarchaea group</taxon>
        <taxon>Methanomicrobia</taxon>
        <taxon>Methanomicrobiales</taxon>
        <taxon>Methanoregulaceae</taxon>
        <taxon>Methanoregula</taxon>
    </lineage>
</organism>
<proteinExistence type="predicted"/>
<dbReference type="GeneID" id="14310282"/>
<dbReference type="RefSeq" id="WP_015284986.1">
    <property type="nucleotide sequence ID" value="NC_019943.1"/>
</dbReference>
<reference evidence="2 3" key="2">
    <citation type="journal article" date="2014" name="Genome Announc.">
        <title>Complete Genome Sequence of Methanoregula formicica SMSPT, a Mesophilic Hydrogenotrophic Methanogen Isolated from a Methanogenic Upflow Anaerobic Sludge Blanket Reactor.</title>
        <authorList>
            <person name="Yamamoto K."/>
            <person name="Tamaki H."/>
            <person name="Cadillo-Quiroz H."/>
            <person name="Imachi H."/>
            <person name="Kyrpides N."/>
            <person name="Woyke T."/>
            <person name="Goodwin L."/>
            <person name="Zinder S.H."/>
            <person name="Kamagata Y."/>
            <person name="Liu W.T."/>
        </authorList>
    </citation>
    <scope>NUCLEOTIDE SEQUENCE [LARGE SCALE GENOMIC DNA]</scope>
    <source>
        <strain evidence="3">DSM 22288 / NBRC 105244 / SMSP</strain>
    </source>
</reference>
<feature type="domain" description="Polymerase nucleotidyl transferase" evidence="1">
    <location>
        <begin position="113"/>
        <end position="164"/>
    </location>
</feature>
<keyword evidence="3" id="KW-1185">Reference proteome</keyword>
<dbReference type="eggNOG" id="arCOG01831">
    <property type="taxonomic scope" value="Archaea"/>
</dbReference>
<dbReference type="GO" id="GO:0016779">
    <property type="term" value="F:nucleotidyltransferase activity"/>
    <property type="evidence" value="ECO:0007669"/>
    <property type="project" value="InterPro"/>
</dbReference>
<dbReference type="Proteomes" id="UP000010824">
    <property type="component" value="Chromosome"/>
</dbReference>
<evidence type="ECO:0000259" key="1">
    <source>
        <dbReference type="Pfam" id="PF01909"/>
    </source>
</evidence>
<dbReference type="KEGG" id="mfo:Metfor_0969"/>
<dbReference type="AlphaFoldDB" id="L0HB97"/>
<reference evidence="3" key="1">
    <citation type="submission" date="2011-12" db="EMBL/GenBank/DDBJ databases">
        <title>Complete sequence of Methanoregula formicicum SMSP.</title>
        <authorList>
            <person name="Lucas S."/>
            <person name="Han J."/>
            <person name="Lapidus A."/>
            <person name="Cheng J.-F."/>
            <person name="Goodwin L."/>
            <person name="Pitluck S."/>
            <person name="Peters L."/>
            <person name="Ovchinnikova G."/>
            <person name="Teshima H."/>
            <person name="Detter J.C."/>
            <person name="Han C."/>
            <person name="Tapia R."/>
            <person name="Land M."/>
            <person name="Hauser L."/>
            <person name="Kyrpides N."/>
            <person name="Ivanova N."/>
            <person name="Pagani I."/>
            <person name="Imachi H."/>
            <person name="Tamaki H."/>
            <person name="Sekiguchi Y."/>
            <person name="Kamagata Y."/>
            <person name="Cadillo-Quiroz H."/>
            <person name="Zinder S."/>
            <person name="Liu W.-T."/>
            <person name="Woyke T."/>
        </authorList>
    </citation>
    <scope>NUCLEOTIDE SEQUENCE [LARGE SCALE GENOMIC DNA]</scope>
    <source>
        <strain evidence="3">DSM 22288 / NBRC 105244 / SMSP</strain>
    </source>
</reference>
<evidence type="ECO:0000313" key="2">
    <source>
        <dbReference type="EMBL" id="AGB02022.1"/>
    </source>
</evidence>
<gene>
    <name evidence="2" type="ordered locus">Metfor_0969</name>
</gene>
<dbReference type="InterPro" id="IPR002934">
    <property type="entry name" value="Polymerase_NTP_transf_dom"/>
</dbReference>
<accession>L0HB97</accession>
<protein>
    <recommendedName>
        <fullName evidence="1">Polymerase nucleotidyl transferase domain-containing protein</fullName>
    </recommendedName>
</protein>
<dbReference type="InParanoid" id="L0HB97"/>
<name>L0HB97_METFS</name>
<dbReference type="Pfam" id="PF01909">
    <property type="entry name" value="NTP_transf_2"/>
    <property type="match status" value="1"/>
</dbReference>
<evidence type="ECO:0000313" key="3">
    <source>
        <dbReference type="Proteomes" id="UP000010824"/>
    </source>
</evidence>
<dbReference type="OrthoDB" id="18771at2157"/>